<reference evidence="1" key="1">
    <citation type="submission" date="2019-10" db="EMBL/GenBank/DDBJ databases">
        <title>The sequence and de novo assembly of the wild yak genome.</title>
        <authorList>
            <person name="Liu Y."/>
        </authorList>
    </citation>
    <scope>NUCLEOTIDE SEQUENCE [LARGE SCALE GENOMIC DNA]</scope>
    <source>
        <strain evidence="1">WY2019</strain>
    </source>
</reference>
<organism evidence="1 2">
    <name type="scientific">Bos mutus</name>
    <name type="common">wild yak</name>
    <dbReference type="NCBI Taxonomy" id="72004"/>
    <lineage>
        <taxon>Eukaryota</taxon>
        <taxon>Metazoa</taxon>
        <taxon>Chordata</taxon>
        <taxon>Craniata</taxon>
        <taxon>Vertebrata</taxon>
        <taxon>Euteleostomi</taxon>
        <taxon>Mammalia</taxon>
        <taxon>Eutheria</taxon>
        <taxon>Laurasiatheria</taxon>
        <taxon>Artiodactyla</taxon>
        <taxon>Ruminantia</taxon>
        <taxon>Pecora</taxon>
        <taxon>Bovidae</taxon>
        <taxon>Bovinae</taxon>
        <taxon>Bos</taxon>
    </lineage>
</organism>
<keyword evidence="2" id="KW-1185">Reference proteome</keyword>
<accession>A0A6B0RP33</accession>
<comment type="caution">
    <text evidence="1">The sequence shown here is derived from an EMBL/GenBank/DDBJ whole genome shotgun (WGS) entry which is preliminary data.</text>
</comment>
<evidence type="ECO:0000313" key="2">
    <source>
        <dbReference type="Proteomes" id="UP000322234"/>
    </source>
</evidence>
<sequence>MQICCTSREQSGMICHYTCSTTFRGQLLLAASRPSTHSSGGREDERENFIFSSSGRITLSCTAARNNLSGSKLKPHCLFSWIPDIEQVKINLMELNFQSFLNIDITYSTTAHQRHLCQNWKRCCRLIPKSKGPSGGLPKKVNFSLKNLNTYSNKWKPYLALSVYLRNEKIVNQMVPNRGRELDLTIHLKRTTPTPTPS</sequence>
<proteinExistence type="predicted"/>
<dbReference type="AlphaFoldDB" id="A0A6B0RP33"/>
<dbReference type="Proteomes" id="UP000322234">
    <property type="component" value="Unassembled WGS sequence"/>
</dbReference>
<name>A0A6B0RP33_9CETA</name>
<evidence type="ECO:0000313" key="1">
    <source>
        <dbReference type="EMBL" id="MXQ90407.1"/>
    </source>
</evidence>
<protein>
    <submittedName>
        <fullName evidence="1">Uncharacterized protein</fullName>
    </submittedName>
</protein>
<dbReference type="EMBL" id="VBQZ03000063">
    <property type="protein sequence ID" value="MXQ90407.1"/>
    <property type="molecule type" value="Genomic_DNA"/>
</dbReference>
<gene>
    <name evidence="1" type="ORF">E5288_WYG011135</name>
</gene>